<feature type="transmembrane region" description="Helical" evidence="7">
    <location>
        <begin position="250"/>
        <end position="272"/>
    </location>
</feature>
<sequence>MRFQMEQTKQDPVKIRFLLLGSLIYNIGISFIWPLTTIYMHQYLHQTLTVAAIVLLLYYGTTLLGNAIGGAIFDKITPFKTILLGAIITSFCALAMFLIPSWPFYPIFLVIYGIGDGVVTTAINSIATTMKTHASSFFFNLLYMTRNLGLVIGSLLVGIITFLGPQAWFASAFTFFVVFTGLLLLFFRKLDQANLVQAAPTPIQRNFSSKKNFWTIISLVICMFFCWLAYEQWDSNLSVHMLNHGISTAEYSFCWTLNSALITISQPILTYFDSYLSKKINARLYIGFTLFASSFLILIGANNYSNYLLAMFILTCGEALAFPAVSAYVHAHAPKNQAGRYQGLVLAGTSAGRALAALFGAILLNHMTMPVLLLILASLIIISLINFILFNSLKQKDA</sequence>
<dbReference type="GO" id="GO:0022857">
    <property type="term" value="F:transmembrane transporter activity"/>
    <property type="evidence" value="ECO:0007669"/>
    <property type="project" value="InterPro"/>
</dbReference>
<comment type="subcellular location">
    <subcellularLocation>
        <location evidence="1">Cell membrane</location>
        <topology evidence="1">Multi-pass membrane protein</topology>
    </subcellularLocation>
</comment>
<dbReference type="InterPro" id="IPR050171">
    <property type="entry name" value="MFS_Transporters"/>
</dbReference>
<feature type="transmembrane region" description="Helical" evidence="7">
    <location>
        <begin position="307"/>
        <end position="331"/>
    </location>
</feature>
<accession>A0A5N1IE35</accession>
<dbReference type="InterPro" id="IPR020846">
    <property type="entry name" value="MFS_dom"/>
</dbReference>
<evidence type="ECO:0000313" key="9">
    <source>
        <dbReference type="EMBL" id="KAA9323885.1"/>
    </source>
</evidence>
<feature type="transmembrane region" description="Helical" evidence="7">
    <location>
        <begin position="81"/>
        <end position="99"/>
    </location>
</feature>
<evidence type="ECO:0000256" key="6">
    <source>
        <dbReference type="ARBA" id="ARBA00023136"/>
    </source>
</evidence>
<evidence type="ECO:0000256" key="7">
    <source>
        <dbReference type="SAM" id="Phobius"/>
    </source>
</evidence>
<evidence type="ECO:0000256" key="3">
    <source>
        <dbReference type="ARBA" id="ARBA00022475"/>
    </source>
</evidence>
<feature type="transmembrane region" description="Helical" evidence="7">
    <location>
        <begin position="168"/>
        <end position="187"/>
    </location>
</feature>
<name>A0A5N1IE35_LACJE</name>
<feature type="transmembrane region" description="Helical" evidence="7">
    <location>
        <begin position="138"/>
        <end position="162"/>
    </location>
</feature>
<dbReference type="PANTHER" id="PTHR23517">
    <property type="entry name" value="RESISTANCE PROTEIN MDTM, PUTATIVE-RELATED-RELATED"/>
    <property type="match status" value="1"/>
</dbReference>
<keyword evidence="5 7" id="KW-1133">Transmembrane helix</keyword>
<dbReference type="GO" id="GO:0005886">
    <property type="term" value="C:plasma membrane"/>
    <property type="evidence" value="ECO:0007669"/>
    <property type="project" value="UniProtKB-SubCell"/>
</dbReference>
<dbReference type="Gene3D" id="1.20.1250.20">
    <property type="entry name" value="MFS general substrate transporter like domains"/>
    <property type="match status" value="2"/>
</dbReference>
<dbReference type="InterPro" id="IPR011701">
    <property type="entry name" value="MFS"/>
</dbReference>
<evidence type="ECO:0000256" key="5">
    <source>
        <dbReference type="ARBA" id="ARBA00022989"/>
    </source>
</evidence>
<feature type="transmembrane region" description="Helical" evidence="7">
    <location>
        <begin position="213"/>
        <end position="230"/>
    </location>
</feature>
<evidence type="ECO:0000313" key="10">
    <source>
        <dbReference type="Proteomes" id="UP000327236"/>
    </source>
</evidence>
<dbReference type="AlphaFoldDB" id="A0A5N1IE35"/>
<feature type="transmembrane region" description="Helical" evidence="7">
    <location>
        <begin position="343"/>
        <end position="364"/>
    </location>
</feature>
<dbReference type="EMBL" id="VYWW01000005">
    <property type="protein sequence ID" value="KAA9323885.1"/>
    <property type="molecule type" value="Genomic_DNA"/>
</dbReference>
<comment type="caution">
    <text evidence="9">The sequence shown here is derived from an EMBL/GenBank/DDBJ whole genome shotgun (WGS) entry which is preliminary data.</text>
</comment>
<feature type="transmembrane region" description="Helical" evidence="7">
    <location>
        <begin position="48"/>
        <end position="69"/>
    </location>
</feature>
<keyword evidence="4 7" id="KW-0812">Transmembrane</keyword>
<organism evidence="9 10">
    <name type="scientific">Lactobacillus jensenii</name>
    <dbReference type="NCBI Taxonomy" id="109790"/>
    <lineage>
        <taxon>Bacteria</taxon>
        <taxon>Bacillati</taxon>
        <taxon>Bacillota</taxon>
        <taxon>Bacilli</taxon>
        <taxon>Lactobacillales</taxon>
        <taxon>Lactobacillaceae</taxon>
        <taxon>Lactobacillus</taxon>
    </lineage>
</organism>
<keyword evidence="2" id="KW-0813">Transport</keyword>
<dbReference type="OrthoDB" id="3268460at2"/>
<protein>
    <submittedName>
        <fullName evidence="9">MFS transporter</fullName>
    </submittedName>
</protein>
<dbReference type="InterPro" id="IPR036259">
    <property type="entry name" value="MFS_trans_sf"/>
</dbReference>
<dbReference type="Pfam" id="PF07690">
    <property type="entry name" value="MFS_1"/>
    <property type="match status" value="1"/>
</dbReference>
<dbReference type="PANTHER" id="PTHR23517:SF10">
    <property type="entry name" value="MAJOR FACILITATOR SUPERFAMILY (MFS) PROFILE DOMAIN-CONTAINING PROTEIN"/>
    <property type="match status" value="1"/>
</dbReference>
<dbReference type="KEGG" id="lje:BUE77_01035"/>
<feature type="domain" description="Major facilitator superfamily (MFS) profile" evidence="8">
    <location>
        <begin position="14"/>
        <end position="395"/>
    </location>
</feature>
<gene>
    <name evidence="9" type="ORF">F6H94_01710</name>
</gene>
<feature type="transmembrane region" description="Helical" evidence="7">
    <location>
        <begin position="284"/>
        <end position="301"/>
    </location>
</feature>
<evidence type="ECO:0000256" key="2">
    <source>
        <dbReference type="ARBA" id="ARBA00022448"/>
    </source>
</evidence>
<feature type="transmembrane region" description="Helical" evidence="7">
    <location>
        <begin position="15"/>
        <end position="36"/>
    </location>
</feature>
<keyword evidence="3" id="KW-1003">Cell membrane</keyword>
<evidence type="ECO:0000256" key="1">
    <source>
        <dbReference type="ARBA" id="ARBA00004651"/>
    </source>
</evidence>
<keyword evidence="6 7" id="KW-0472">Membrane</keyword>
<evidence type="ECO:0000256" key="4">
    <source>
        <dbReference type="ARBA" id="ARBA00022692"/>
    </source>
</evidence>
<dbReference type="PROSITE" id="PS50850">
    <property type="entry name" value="MFS"/>
    <property type="match status" value="1"/>
</dbReference>
<dbReference type="Proteomes" id="UP000327236">
    <property type="component" value="Unassembled WGS sequence"/>
</dbReference>
<dbReference type="SUPFAM" id="SSF103473">
    <property type="entry name" value="MFS general substrate transporter"/>
    <property type="match status" value="1"/>
</dbReference>
<feature type="transmembrane region" description="Helical" evidence="7">
    <location>
        <begin position="370"/>
        <end position="390"/>
    </location>
</feature>
<proteinExistence type="predicted"/>
<evidence type="ECO:0000259" key="8">
    <source>
        <dbReference type="PROSITE" id="PS50850"/>
    </source>
</evidence>
<feature type="transmembrane region" description="Helical" evidence="7">
    <location>
        <begin position="105"/>
        <end position="126"/>
    </location>
</feature>
<reference evidence="9 10" key="1">
    <citation type="submission" date="2019-09" db="EMBL/GenBank/DDBJ databases">
        <title>Draft genome sequence assemblies of isolates from the urinary tract.</title>
        <authorList>
            <person name="Mores C.R."/>
            <person name="Putonti C."/>
            <person name="Wolfe A.J."/>
        </authorList>
    </citation>
    <scope>NUCLEOTIDE SEQUENCE [LARGE SCALE GENOMIC DNA]</scope>
    <source>
        <strain evidence="9 10">UMB246</strain>
    </source>
</reference>